<geneLocation type="plasmid" evidence="3">
    <name>pHLK1</name>
</geneLocation>
<evidence type="ECO:0000313" key="2">
    <source>
        <dbReference type="EMBL" id="ACG80190.1"/>
    </source>
</evidence>
<keyword evidence="1" id="KW-0472">Membrane</keyword>
<dbReference type="HOGENOM" id="CLU_3120977_0_0_5"/>
<keyword evidence="3" id="KW-1185">Reference proteome</keyword>
<sequence length="50" mass="5925">MPRRWLRGRAWRRRRQGRLERPGARGRLLTRLVLIGMALLLAAYIAPLFL</sequence>
<keyword evidence="2" id="KW-0614">Plasmid</keyword>
<keyword evidence="1" id="KW-1133">Transmembrane helix</keyword>
<evidence type="ECO:0000256" key="1">
    <source>
        <dbReference type="SAM" id="Phobius"/>
    </source>
</evidence>
<dbReference type="Proteomes" id="UP000001868">
    <property type="component" value="Plasmid pHLK1"/>
</dbReference>
<dbReference type="AlphaFoldDB" id="B4RIL5"/>
<dbReference type="KEGG" id="pzu:PHZ_p0247"/>
<accession>B4RIL5</accession>
<name>B4RIL5_PHEZH</name>
<proteinExistence type="predicted"/>
<keyword evidence="1" id="KW-0812">Transmembrane</keyword>
<organism evidence="2 3">
    <name type="scientific">Phenylobacterium zucineum (strain HLK1)</name>
    <dbReference type="NCBI Taxonomy" id="450851"/>
    <lineage>
        <taxon>Bacteria</taxon>
        <taxon>Pseudomonadati</taxon>
        <taxon>Pseudomonadota</taxon>
        <taxon>Alphaproteobacteria</taxon>
        <taxon>Caulobacterales</taxon>
        <taxon>Caulobacteraceae</taxon>
        <taxon>Phenylobacterium</taxon>
    </lineage>
</organism>
<gene>
    <name evidence="2" type="ordered locus">PHZ_p0247</name>
</gene>
<evidence type="ECO:0000313" key="3">
    <source>
        <dbReference type="Proteomes" id="UP000001868"/>
    </source>
</evidence>
<protein>
    <submittedName>
        <fullName evidence="2">Uncharacterized protein</fullName>
    </submittedName>
</protein>
<feature type="transmembrane region" description="Helical" evidence="1">
    <location>
        <begin position="28"/>
        <end position="49"/>
    </location>
</feature>
<dbReference type="EMBL" id="CP000748">
    <property type="protein sequence ID" value="ACG80190.1"/>
    <property type="molecule type" value="Genomic_DNA"/>
</dbReference>
<reference evidence="2 3" key="1">
    <citation type="journal article" date="2008" name="BMC Genomics">
        <title>Complete genome of Phenylobacterium zucineum - a novel facultative intracellular bacterium isolated from human erythroleukemia cell line K562.</title>
        <authorList>
            <person name="Luo Y."/>
            <person name="Xu X."/>
            <person name="Ding Z."/>
            <person name="Liu Z."/>
            <person name="Zhang B."/>
            <person name="Yan Z."/>
            <person name="Sun J."/>
            <person name="Hu S."/>
            <person name="Hu X."/>
        </authorList>
    </citation>
    <scope>NUCLEOTIDE SEQUENCE [LARGE SCALE GENOMIC DNA]</scope>
    <source>
        <strain evidence="3">HLK1</strain>
        <plasmid evidence="3">Plasmid pHLK1</plasmid>
    </source>
</reference>